<organism evidence="3 4">
    <name type="scientific">Reticulomyxa filosa</name>
    <dbReference type="NCBI Taxonomy" id="46433"/>
    <lineage>
        <taxon>Eukaryota</taxon>
        <taxon>Sar</taxon>
        <taxon>Rhizaria</taxon>
        <taxon>Retaria</taxon>
        <taxon>Foraminifera</taxon>
        <taxon>Monothalamids</taxon>
        <taxon>Reticulomyxidae</taxon>
        <taxon>Reticulomyxa</taxon>
    </lineage>
</organism>
<dbReference type="Proteomes" id="UP000023152">
    <property type="component" value="Unassembled WGS sequence"/>
</dbReference>
<accession>X6LBH6</accession>
<evidence type="ECO:0000313" key="3">
    <source>
        <dbReference type="EMBL" id="ETN98094.1"/>
    </source>
</evidence>
<dbReference type="PANTHER" id="PTHR10666">
    <property type="entry name" value="UBIQUITIN"/>
    <property type="match status" value="1"/>
</dbReference>
<dbReference type="SUPFAM" id="SSF54236">
    <property type="entry name" value="Ubiquitin-like"/>
    <property type="match status" value="1"/>
</dbReference>
<proteinExistence type="predicted"/>
<dbReference type="InterPro" id="IPR000626">
    <property type="entry name" value="Ubiquitin-like_dom"/>
</dbReference>
<keyword evidence="4" id="KW-1185">Reference proteome</keyword>
<reference evidence="3 4" key="1">
    <citation type="journal article" date="2013" name="Curr. Biol.">
        <title>The Genome of the Foraminiferan Reticulomyxa filosa.</title>
        <authorList>
            <person name="Glockner G."/>
            <person name="Hulsmann N."/>
            <person name="Schleicher M."/>
            <person name="Noegel A.A."/>
            <person name="Eichinger L."/>
            <person name="Gallinger C."/>
            <person name="Pawlowski J."/>
            <person name="Sierra R."/>
            <person name="Euteneuer U."/>
            <person name="Pillet L."/>
            <person name="Moustafa A."/>
            <person name="Platzer M."/>
            <person name="Groth M."/>
            <person name="Szafranski K."/>
            <person name="Schliwa M."/>
        </authorList>
    </citation>
    <scope>NUCLEOTIDE SEQUENCE [LARGE SCALE GENOMIC DNA]</scope>
</reference>
<protein>
    <recommendedName>
        <fullName evidence="2">Ubiquitin-like domain-containing protein</fullName>
    </recommendedName>
</protein>
<dbReference type="EMBL" id="ASPP01047674">
    <property type="protein sequence ID" value="ETN98094.1"/>
    <property type="molecule type" value="Genomic_DNA"/>
</dbReference>
<dbReference type="InterPro" id="IPR050158">
    <property type="entry name" value="Ubiquitin_ubiquitin-like"/>
</dbReference>
<evidence type="ECO:0000256" key="1">
    <source>
        <dbReference type="SAM" id="MobiDB-lite"/>
    </source>
</evidence>
<feature type="region of interest" description="Disordered" evidence="1">
    <location>
        <begin position="69"/>
        <end position="114"/>
    </location>
</feature>
<dbReference type="Pfam" id="PF00240">
    <property type="entry name" value="ubiquitin"/>
    <property type="match status" value="1"/>
</dbReference>
<sequence>NVKAKIPDNVGIPPEQQRLIFAEKQLEDGQTLTDTTPKKKVHCIWYCNYKAVPCKLLIIMIITTDTQKRKGGTSTRRLTDDTSDCMDSNDSLQARPTLKPKKKEDNEATTVNSSEISGTKSTCANYNSLLSCQYQYQYQQGHGQSDIAKDGDKPKIKYKEIQESDNSEVVVKAKMRN</sequence>
<dbReference type="InterPro" id="IPR029071">
    <property type="entry name" value="Ubiquitin-like_domsf"/>
</dbReference>
<feature type="non-terminal residue" evidence="3">
    <location>
        <position position="1"/>
    </location>
</feature>
<feature type="domain" description="Ubiquitin-like" evidence="2">
    <location>
        <begin position="1"/>
        <end position="34"/>
    </location>
</feature>
<name>X6LBH6_RETFI</name>
<dbReference type="Gene3D" id="3.10.20.90">
    <property type="entry name" value="Phosphatidylinositol 3-kinase Catalytic Subunit, Chain A, domain 1"/>
    <property type="match status" value="1"/>
</dbReference>
<comment type="caution">
    <text evidence="3">The sequence shown here is derived from an EMBL/GenBank/DDBJ whole genome shotgun (WGS) entry which is preliminary data.</text>
</comment>
<gene>
    <name evidence="3" type="ORF">RFI_39423</name>
</gene>
<dbReference type="PROSITE" id="PS50053">
    <property type="entry name" value="UBIQUITIN_2"/>
    <property type="match status" value="1"/>
</dbReference>
<feature type="compositionally biased region" description="Polar residues" evidence="1">
    <location>
        <begin position="85"/>
        <end position="94"/>
    </location>
</feature>
<evidence type="ECO:0000259" key="2">
    <source>
        <dbReference type="PROSITE" id="PS50053"/>
    </source>
</evidence>
<evidence type="ECO:0000313" key="4">
    <source>
        <dbReference type="Proteomes" id="UP000023152"/>
    </source>
</evidence>
<dbReference type="AlphaFoldDB" id="X6LBH6"/>